<proteinExistence type="predicted"/>
<name>A0AAV4X652_9ARAC</name>
<dbReference type="AlphaFoldDB" id="A0AAV4X652"/>
<comment type="caution">
    <text evidence="1">The sequence shown here is derived from an EMBL/GenBank/DDBJ whole genome shotgun (WGS) entry which is preliminary data.</text>
</comment>
<keyword evidence="2" id="KW-1185">Reference proteome</keyword>
<protein>
    <submittedName>
        <fullName evidence="1">Uncharacterized protein</fullName>
    </submittedName>
</protein>
<reference evidence="1 2" key="1">
    <citation type="submission" date="2021-06" db="EMBL/GenBank/DDBJ databases">
        <title>Caerostris darwini draft genome.</title>
        <authorList>
            <person name="Kono N."/>
            <person name="Arakawa K."/>
        </authorList>
    </citation>
    <scope>NUCLEOTIDE SEQUENCE [LARGE SCALE GENOMIC DNA]</scope>
</reference>
<organism evidence="1 2">
    <name type="scientific">Caerostris darwini</name>
    <dbReference type="NCBI Taxonomy" id="1538125"/>
    <lineage>
        <taxon>Eukaryota</taxon>
        <taxon>Metazoa</taxon>
        <taxon>Ecdysozoa</taxon>
        <taxon>Arthropoda</taxon>
        <taxon>Chelicerata</taxon>
        <taxon>Arachnida</taxon>
        <taxon>Araneae</taxon>
        <taxon>Araneomorphae</taxon>
        <taxon>Entelegynae</taxon>
        <taxon>Araneoidea</taxon>
        <taxon>Araneidae</taxon>
        <taxon>Caerostris</taxon>
    </lineage>
</organism>
<evidence type="ECO:0000313" key="1">
    <source>
        <dbReference type="EMBL" id="GIY89460.1"/>
    </source>
</evidence>
<dbReference type="EMBL" id="BPLQ01015628">
    <property type="protein sequence ID" value="GIY89460.1"/>
    <property type="molecule type" value="Genomic_DNA"/>
</dbReference>
<dbReference type="Proteomes" id="UP001054837">
    <property type="component" value="Unassembled WGS sequence"/>
</dbReference>
<sequence>MATNQIEASNNRNSVGHVYQYKIILPNLETLPYTFCQQIRTNCPKSSTWSCEVELHKIEYKPGVLLVKQKILRIDNQGFEISAVLGIGFEDVYGQQISSSDPQYPGQELVLVPPPNSGMALYYLFYTPIREFIWNLRLTIMDGALHRQSLQRSFKS</sequence>
<accession>A0AAV4X652</accession>
<gene>
    <name evidence="1" type="ORF">CDAR_174881</name>
</gene>
<evidence type="ECO:0000313" key="2">
    <source>
        <dbReference type="Proteomes" id="UP001054837"/>
    </source>
</evidence>